<evidence type="ECO:0000259" key="1">
    <source>
        <dbReference type="Pfam" id="PF13173"/>
    </source>
</evidence>
<feature type="domain" description="AAA" evidence="1">
    <location>
        <begin position="24"/>
        <end position="140"/>
    </location>
</feature>
<dbReference type="InterPro" id="IPR041682">
    <property type="entry name" value="AAA_14"/>
</dbReference>
<dbReference type="PANTHER" id="PTHR43566">
    <property type="entry name" value="CONSERVED PROTEIN"/>
    <property type="match status" value="1"/>
</dbReference>
<name>A0A0W8FR16_9ZZZZ</name>
<organism evidence="3">
    <name type="scientific">hydrocarbon metagenome</name>
    <dbReference type="NCBI Taxonomy" id="938273"/>
    <lineage>
        <taxon>unclassified sequences</taxon>
        <taxon>metagenomes</taxon>
        <taxon>ecological metagenomes</taxon>
    </lineage>
</organism>
<dbReference type="InterPro" id="IPR025420">
    <property type="entry name" value="DUF4143"/>
</dbReference>
<evidence type="ECO:0000313" key="3">
    <source>
        <dbReference type="EMBL" id="KUG23389.1"/>
    </source>
</evidence>
<dbReference type="CDD" id="cd00009">
    <property type="entry name" value="AAA"/>
    <property type="match status" value="1"/>
</dbReference>
<dbReference type="InterPro" id="IPR027417">
    <property type="entry name" value="P-loop_NTPase"/>
</dbReference>
<protein>
    <recommendedName>
        <fullName evidence="4">AAA+ ATPase domain-containing protein</fullName>
    </recommendedName>
</protein>
<dbReference type="Pfam" id="PF13173">
    <property type="entry name" value="AAA_14"/>
    <property type="match status" value="1"/>
</dbReference>
<comment type="caution">
    <text evidence="3">The sequence shown here is derived from an EMBL/GenBank/DDBJ whole genome shotgun (WGS) entry which is preliminary data.</text>
</comment>
<evidence type="ECO:0008006" key="4">
    <source>
        <dbReference type="Google" id="ProtNLM"/>
    </source>
</evidence>
<dbReference type="EMBL" id="LNQE01000909">
    <property type="protein sequence ID" value="KUG23389.1"/>
    <property type="molecule type" value="Genomic_DNA"/>
</dbReference>
<dbReference type="AlphaFoldDB" id="A0A0W8FR16"/>
<dbReference type="Pfam" id="PF13635">
    <property type="entry name" value="DUF4143"/>
    <property type="match status" value="1"/>
</dbReference>
<feature type="domain" description="DUF4143" evidence="2">
    <location>
        <begin position="179"/>
        <end position="334"/>
    </location>
</feature>
<accession>A0A0W8FR16</accession>
<dbReference type="SUPFAM" id="SSF52540">
    <property type="entry name" value="P-loop containing nucleoside triphosphate hydrolases"/>
    <property type="match status" value="1"/>
</dbReference>
<sequence length="387" mass="44399">MYNHAMIKRPSFIEKLSDALRRSPVTALLGPRQCGKTTLARMFGQNRTAAYFDLESRPDQTRLQNPELILSEFQGAVILDEIQSMPELFNVLRVLVDRPKNRTRFLILGSASPELIKKASETLAGRVEFVELTGFTLEEVKPRDERKLWLRGGFPRSFLASSEKDSASWREGFIRTFLERDIPQLGISIPAASMRRFWTMLAHYHGQIWNASELGRAMGFSDKTMRGYLDILSGTFMIRQLMPWHENLSKRQVKAPKIYFRDSGILHQLLSLTDFHALNGHPRVGASWEGFALEQTLNVLETKQVYFWSTYSGAEIDLFFLHSGRRYGVEFKYSETPVVTKSMRSALDTLKLDHLWVVYPGTAKYPVHEKITVLPLKDIGILKLPSR</sequence>
<dbReference type="Gene3D" id="3.40.50.300">
    <property type="entry name" value="P-loop containing nucleotide triphosphate hydrolases"/>
    <property type="match status" value="1"/>
</dbReference>
<dbReference type="PANTHER" id="PTHR43566:SF2">
    <property type="entry name" value="DUF4143 DOMAIN-CONTAINING PROTEIN"/>
    <property type="match status" value="1"/>
</dbReference>
<proteinExistence type="predicted"/>
<reference evidence="3" key="1">
    <citation type="journal article" date="2015" name="Proc. Natl. Acad. Sci. U.S.A.">
        <title>Networks of energetic and metabolic interactions define dynamics in microbial communities.</title>
        <authorList>
            <person name="Embree M."/>
            <person name="Liu J.K."/>
            <person name="Al-Bassam M.M."/>
            <person name="Zengler K."/>
        </authorList>
    </citation>
    <scope>NUCLEOTIDE SEQUENCE</scope>
</reference>
<evidence type="ECO:0000259" key="2">
    <source>
        <dbReference type="Pfam" id="PF13635"/>
    </source>
</evidence>
<gene>
    <name evidence="3" type="ORF">ASZ90_006831</name>
</gene>